<gene>
    <name evidence="2" type="primary">CPSF2</name>
    <name evidence="2" type="ORF">A0H76_238</name>
</gene>
<dbReference type="Proteomes" id="UP000192501">
    <property type="component" value="Unassembled WGS sequence"/>
</dbReference>
<dbReference type="InterPro" id="IPR050698">
    <property type="entry name" value="MBL"/>
</dbReference>
<feature type="domain" description="Metallo-beta-lactamase" evidence="1">
    <location>
        <begin position="26"/>
        <end position="171"/>
    </location>
</feature>
<dbReference type="InterPro" id="IPR036866">
    <property type="entry name" value="RibonucZ/Hydroxyglut_hydro"/>
</dbReference>
<dbReference type="EMBL" id="LTAI01000012">
    <property type="protein sequence ID" value="ORE00526.1"/>
    <property type="molecule type" value="Genomic_DNA"/>
</dbReference>
<dbReference type="SUPFAM" id="SSF56281">
    <property type="entry name" value="Metallo-hydrolase/oxidoreductase"/>
    <property type="match status" value="1"/>
</dbReference>
<dbReference type="VEuPathDB" id="MicrosporidiaDB:HERIO_1503"/>
<dbReference type="PANTHER" id="PTHR11203">
    <property type="entry name" value="CLEAVAGE AND POLYADENYLATION SPECIFICITY FACTOR FAMILY MEMBER"/>
    <property type="match status" value="1"/>
</dbReference>
<protein>
    <submittedName>
        <fullName evidence="2">CPSF2</fullName>
    </submittedName>
</protein>
<reference evidence="2 3" key="1">
    <citation type="journal article" date="2017" name="Environ. Microbiol.">
        <title>Decay of the glycolytic pathway and adaptation to intranuclear parasitism within Enterocytozoonidae microsporidia.</title>
        <authorList>
            <person name="Wiredu Boakye D."/>
            <person name="Jaroenlak P."/>
            <person name="Prachumwat A."/>
            <person name="Williams T.A."/>
            <person name="Bateman K.S."/>
            <person name="Itsathitphaisarn O."/>
            <person name="Sritunyalucksana K."/>
            <person name="Paszkiewicz K.H."/>
            <person name="Moore K.A."/>
            <person name="Stentiford G.D."/>
            <person name="Williams B.A."/>
        </authorList>
    </citation>
    <scope>NUCLEOTIDE SEQUENCE [LARGE SCALE GENOMIC DNA]</scope>
    <source>
        <strain evidence="3">canceri</strain>
    </source>
</reference>
<proteinExistence type="predicted"/>
<dbReference type="Pfam" id="PF16661">
    <property type="entry name" value="Lactamase_B_6"/>
    <property type="match status" value="1"/>
</dbReference>
<comment type="caution">
    <text evidence="2">The sequence shown here is derived from an EMBL/GenBank/DDBJ whole genome shotgun (WGS) entry which is preliminary data.</text>
</comment>
<dbReference type="PANTHER" id="PTHR11203:SF37">
    <property type="entry name" value="INTEGRATOR COMPLEX SUBUNIT 11"/>
    <property type="match status" value="1"/>
</dbReference>
<dbReference type="InterPro" id="IPR001279">
    <property type="entry name" value="Metallo-B-lactamas"/>
</dbReference>
<evidence type="ECO:0000259" key="1">
    <source>
        <dbReference type="Pfam" id="PF16661"/>
    </source>
</evidence>
<evidence type="ECO:0000313" key="2">
    <source>
        <dbReference type="EMBL" id="ORE00526.1"/>
    </source>
</evidence>
<dbReference type="Gene3D" id="3.60.15.10">
    <property type="entry name" value="Ribonuclease Z/Hydroxyacylglutathione hydrolase-like"/>
    <property type="match status" value="1"/>
</dbReference>
<accession>A0A1X0QLG1</accession>
<dbReference type="GO" id="GO:0004521">
    <property type="term" value="F:RNA endonuclease activity"/>
    <property type="evidence" value="ECO:0007669"/>
    <property type="project" value="TreeGrafter"/>
</dbReference>
<sequence length="601" mass="69130">MKSSKFNCQVLYESLIDNKTEVYCHLLTIGDVNIVVNLGIGNDFDYNIYTDKIKKIISNADGILLTSFDIKHFGALGLFTDHKIFCTVPTAVIGKIMLDNVEGKRGNILNNINVTMVKYAQPFKIKNIEIVTYNAGGVVGNSLFNFKIGLNSISLGYNINHASEKYVEGLSEMFLSSVFITNDVYGCVSSMTLTARTKEIETLINMTVGHVIFIVNITRLIELILTLKQKVCVISNLNIMERVKFMIEWANINNFELVDFNVPFNKINDKLKKCIIIISDYGNDIYLGGILRRFNERNDILIDLTDGYKLTNIPVYDIKYEQRIKRYEKTEEVKVEEVKSEVSEFEWYDLNDTVFINDRQTKFFPRKFFKVVEDDFGLEFDFKVENIEEIESQSEEDIEEIVEIETFHKTETIRVVPIQTLNIDYFKGVSDLNGIKEIFNNFGVEKLIIVGNKEINFDIMTGFLMDDIKEVYYCDNEKVQIEIDSSVTSLVTISGELLNKPFYTLDDKHILVSPVMRTDNIIDVENSKNNLNIALGKLEVKEVVKILQENNFKVSQVYNILTVNENLTITFNDTLEISSYDNTLLISVRELLYKKMLIFSQ</sequence>
<dbReference type="VEuPathDB" id="MicrosporidiaDB:A0H76_238"/>
<name>A0A1X0QLG1_9MICR</name>
<dbReference type="AlphaFoldDB" id="A0A1X0QLG1"/>
<organism evidence="2 3">
    <name type="scientific">Hepatospora eriocheir</name>
    <dbReference type="NCBI Taxonomy" id="1081669"/>
    <lineage>
        <taxon>Eukaryota</taxon>
        <taxon>Fungi</taxon>
        <taxon>Fungi incertae sedis</taxon>
        <taxon>Microsporidia</taxon>
        <taxon>Hepatosporidae</taxon>
        <taxon>Hepatospora</taxon>
    </lineage>
</organism>
<evidence type="ECO:0000313" key="3">
    <source>
        <dbReference type="Proteomes" id="UP000192501"/>
    </source>
</evidence>